<dbReference type="PANTHER" id="PTHR31225:SF0">
    <property type="entry name" value="S-(+)-LINALOOL SYNTHASE, CHLOROPLASTIC"/>
    <property type="match status" value="1"/>
</dbReference>
<evidence type="ECO:0000256" key="1">
    <source>
        <dbReference type="ARBA" id="ARBA00001946"/>
    </source>
</evidence>
<accession>A0ABU6S034</accession>
<name>A0ABU6S034_9FABA</name>
<dbReference type="SUPFAM" id="SSF48576">
    <property type="entry name" value="Terpenoid synthases"/>
    <property type="match status" value="1"/>
</dbReference>
<dbReference type="PANTHER" id="PTHR31225">
    <property type="entry name" value="OS04G0344100 PROTEIN-RELATED"/>
    <property type="match status" value="1"/>
</dbReference>
<dbReference type="Pfam" id="PF03936">
    <property type="entry name" value="Terpene_synth_C"/>
    <property type="match status" value="1"/>
</dbReference>
<dbReference type="InterPro" id="IPR008949">
    <property type="entry name" value="Isoprenoid_synthase_dom_sf"/>
</dbReference>
<sequence length="123" mass="14022">MLGEGLTNQNVKIIDGIPDIISSTATILRLWDDLGNAKDENQEGNDGSYVDCLLMEEKGLSRKKAREQVMNMINEAWKKLNEECLFERTFPAGFNKASLNLARMVPLMYTYDNNHSLPRLEQQ</sequence>
<comment type="caution">
    <text evidence="6">The sequence shown here is derived from an EMBL/GenBank/DDBJ whole genome shotgun (WGS) entry which is preliminary data.</text>
</comment>
<dbReference type="EMBL" id="JASCZI010035573">
    <property type="protein sequence ID" value="MED6129553.1"/>
    <property type="molecule type" value="Genomic_DNA"/>
</dbReference>
<dbReference type="Gene3D" id="1.10.600.10">
    <property type="entry name" value="Farnesyl Diphosphate Synthase"/>
    <property type="match status" value="1"/>
</dbReference>
<gene>
    <name evidence="6" type="ORF">PIB30_109026</name>
</gene>
<keyword evidence="7" id="KW-1185">Reference proteome</keyword>
<dbReference type="Proteomes" id="UP001341840">
    <property type="component" value="Unassembled WGS sequence"/>
</dbReference>
<feature type="non-terminal residue" evidence="6">
    <location>
        <position position="123"/>
    </location>
</feature>
<evidence type="ECO:0000313" key="7">
    <source>
        <dbReference type="Proteomes" id="UP001341840"/>
    </source>
</evidence>
<proteinExistence type="predicted"/>
<keyword evidence="2" id="KW-0479">Metal-binding</keyword>
<comment type="cofactor">
    <cofactor evidence="1">
        <name>Mg(2+)</name>
        <dbReference type="ChEBI" id="CHEBI:18420"/>
    </cofactor>
</comment>
<dbReference type="InterPro" id="IPR050148">
    <property type="entry name" value="Terpene_synthase-like"/>
</dbReference>
<organism evidence="6 7">
    <name type="scientific">Stylosanthes scabra</name>
    <dbReference type="NCBI Taxonomy" id="79078"/>
    <lineage>
        <taxon>Eukaryota</taxon>
        <taxon>Viridiplantae</taxon>
        <taxon>Streptophyta</taxon>
        <taxon>Embryophyta</taxon>
        <taxon>Tracheophyta</taxon>
        <taxon>Spermatophyta</taxon>
        <taxon>Magnoliopsida</taxon>
        <taxon>eudicotyledons</taxon>
        <taxon>Gunneridae</taxon>
        <taxon>Pentapetalae</taxon>
        <taxon>rosids</taxon>
        <taxon>fabids</taxon>
        <taxon>Fabales</taxon>
        <taxon>Fabaceae</taxon>
        <taxon>Papilionoideae</taxon>
        <taxon>50 kb inversion clade</taxon>
        <taxon>dalbergioids sensu lato</taxon>
        <taxon>Dalbergieae</taxon>
        <taxon>Pterocarpus clade</taxon>
        <taxon>Stylosanthes</taxon>
    </lineage>
</organism>
<evidence type="ECO:0000256" key="2">
    <source>
        <dbReference type="ARBA" id="ARBA00022723"/>
    </source>
</evidence>
<dbReference type="InterPro" id="IPR005630">
    <property type="entry name" value="Terpene_synthase_metal-bd"/>
</dbReference>
<reference evidence="6 7" key="1">
    <citation type="journal article" date="2023" name="Plants (Basel)">
        <title>Bridging the Gap: Combining Genomics and Transcriptomics Approaches to Understand Stylosanthes scabra, an Orphan Legume from the Brazilian Caatinga.</title>
        <authorList>
            <person name="Ferreira-Neto J.R.C."/>
            <person name="da Silva M.D."/>
            <person name="Binneck E."/>
            <person name="de Melo N.F."/>
            <person name="da Silva R.H."/>
            <person name="de Melo A.L.T.M."/>
            <person name="Pandolfi V."/>
            <person name="Bustamante F.O."/>
            <person name="Brasileiro-Vidal A.C."/>
            <person name="Benko-Iseppon A.M."/>
        </authorList>
    </citation>
    <scope>NUCLEOTIDE SEQUENCE [LARGE SCALE GENOMIC DNA]</scope>
    <source>
        <tissue evidence="6">Leaves</tissue>
    </source>
</reference>
<protein>
    <recommendedName>
        <fullName evidence="5">Terpene synthase metal-binding domain-containing protein</fullName>
    </recommendedName>
</protein>
<feature type="domain" description="Terpene synthase metal-binding" evidence="5">
    <location>
        <begin position="2"/>
        <end position="79"/>
    </location>
</feature>
<evidence type="ECO:0000256" key="4">
    <source>
        <dbReference type="ARBA" id="ARBA00023239"/>
    </source>
</evidence>
<evidence type="ECO:0000313" key="6">
    <source>
        <dbReference type="EMBL" id="MED6129553.1"/>
    </source>
</evidence>
<keyword evidence="4" id="KW-0456">Lyase</keyword>
<evidence type="ECO:0000259" key="5">
    <source>
        <dbReference type="Pfam" id="PF03936"/>
    </source>
</evidence>
<keyword evidence="3" id="KW-0460">Magnesium</keyword>
<evidence type="ECO:0000256" key="3">
    <source>
        <dbReference type="ARBA" id="ARBA00022842"/>
    </source>
</evidence>